<protein>
    <submittedName>
        <fullName evidence="1">Uncharacterized protein</fullName>
    </submittedName>
</protein>
<dbReference type="EMBL" id="RRYP01008349">
    <property type="protein sequence ID" value="TNV79836.1"/>
    <property type="molecule type" value="Genomic_DNA"/>
</dbReference>
<sequence>MKQLPSNTPDSTIQKLRAEELIESTNAIQCNIIASSYKNVHSAAAYAKQLREPILVHDLSQIVNRDANILNICHNKFQNKNKELQIWTPNNTLIQEHQSKKTEFDAIRKYSDDSKFNQYKALSQANNPILEMQNLIISRQLRDGNLLRSTQIENYSSLCN</sequence>
<evidence type="ECO:0000313" key="2">
    <source>
        <dbReference type="Proteomes" id="UP000785679"/>
    </source>
</evidence>
<proteinExistence type="predicted"/>
<name>A0A8J8T355_HALGN</name>
<evidence type="ECO:0000313" key="1">
    <source>
        <dbReference type="EMBL" id="TNV79836.1"/>
    </source>
</evidence>
<keyword evidence="2" id="KW-1185">Reference proteome</keyword>
<accession>A0A8J8T355</accession>
<organism evidence="1 2">
    <name type="scientific">Halteria grandinella</name>
    <dbReference type="NCBI Taxonomy" id="5974"/>
    <lineage>
        <taxon>Eukaryota</taxon>
        <taxon>Sar</taxon>
        <taxon>Alveolata</taxon>
        <taxon>Ciliophora</taxon>
        <taxon>Intramacronucleata</taxon>
        <taxon>Spirotrichea</taxon>
        <taxon>Stichotrichia</taxon>
        <taxon>Sporadotrichida</taxon>
        <taxon>Halteriidae</taxon>
        <taxon>Halteria</taxon>
    </lineage>
</organism>
<gene>
    <name evidence="1" type="ORF">FGO68_gene245</name>
</gene>
<dbReference type="Proteomes" id="UP000785679">
    <property type="component" value="Unassembled WGS sequence"/>
</dbReference>
<dbReference type="AlphaFoldDB" id="A0A8J8T355"/>
<reference evidence="1" key="1">
    <citation type="submission" date="2019-06" db="EMBL/GenBank/DDBJ databases">
        <authorList>
            <person name="Zheng W."/>
        </authorList>
    </citation>
    <scope>NUCLEOTIDE SEQUENCE</scope>
    <source>
        <strain evidence="1">QDHG01</strain>
    </source>
</reference>
<comment type="caution">
    <text evidence="1">The sequence shown here is derived from an EMBL/GenBank/DDBJ whole genome shotgun (WGS) entry which is preliminary data.</text>
</comment>